<accession>A0A1H6BE96</accession>
<sequence length="109" mass="12220">MDRRSFVMSLFGGLAAASLGGTAIAQAASRKPDLTPAMPATDEISAATKAGLDKADADFNQVVVRERTVVRRPYPYRRPVVVRQRTVVRRRPAPYYRRPVVVRRRVIVR</sequence>
<dbReference type="RefSeq" id="WP_146071376.1">
    <property type="nucleotide sequence ID" value="NZ_FNUY01000007.1"/>
</dbReference>
<evidence type="ECO:0000313" key="2">
    <source>
        <dbReference type="EMBL" id="SEG58645.1"/>
    </source>
</evidence>
<dbReference type="Proteomes" id="UP000236743">
    <property type="component" value="Unassembled WGS sequence"/>
</dbReference>
<dbReference type="AlphaFoldDB" id="A0A1H6BE96"/>
<keyword evidence="1" id="KW-0732">Signal</keyword>
<reference evidence="2 3" key="1">
    <citation type="submission" date="2016-10" db="EMBL/GenBank/DDBJ databases">
        <authorList>
            <person name="de Groot N.N."/>
        </authorList>
    </citation>
    <scope>NUCLEOTIDE SEQUENCE [LARGE SCALE GENOMIC DNA]</scope>
    <source>
        <strain evidence="2 3">DSM 26656</strain>
    </source>
</reference>
<protein>
    <recommendedName>
        <fullName evidence="4">Protamine-2 (Modular protein)</fullName>
    </recommendedName>
</protein>
<name>A0A1H6BE96_9HYPH</name>
<gene>
    <name evidence="2" type="ORF">SAMN04488115_107139</name>
</gene>
<feature type="chain" id="PRO_5009293665" description="Protamine-2 (Modular protein)" evidence="1">
    <location>
        <begin position="28"/>
        <end position="109"/>
    </location>
</feature>
<evidence type="ECO:0008006" key="4">
    <source>
        <dbReference type="Google" id="ProtNLM"/>
    </source>
</evidence>
<organism evidence="2 3">
    <name type="scientific">Bosea lathyri</name>
    <dbReference type="NCBI Taxonomy" id="1036778"/>
    <lineage>
        <taxon>Bacteria</taxon>
        <taxon>Pseudomonadati</taxon>
        <taxon>Pseudomonadota</taxon>
        <taxon>Alphaproteobacteria</taxon>
        <taxon>Hyphomicrobiales</taxon>
        <taxon>Boseaceae</taxon>
        <taxon>Bosea</taxon>
    </lineage>
</organism>
<dbReference type="EMBL" id="FNUY01000007">
    <property type="protein sequence ID" value="SEG58645.1"/>
    <property type="molecule type" value="Genomic_DNA"/>
</dbReference>
<evidence type="ECO:0000313" key="3">
    <source>
        <dbReference type="Proteomes" id="UP000236743"/>
    </source>
</evidence>
<proteinExistence type="predicted"/>
<feature type="signal peptide" evidence="1">
    <location>
        <begin position="1"/>
        <end position="27"/>
    </location>
</feature>
<keyword evidence="3" id="KW-1185">Reference proteome</keyword>
<evidence type="ECO:0000256" key="1">
    <source>
        <dbReference type="SAM" id="SignalP"/>
    </source>
</evidence>